<protein>
    <submittedName>
        <fullName evidence="1">Uncharacterized protein</fullName>
    </submittedName>
</protein>
<evidence type="ECO:0000313" key="1">
    <source>
        <dbReference type="EMBL" id="MPD06784.1"/>
    </source>
</evidence>
<proteinExistence type="predicted"/>
<reference evidence="1 2" key="1">
    <citation type="submission" date="2019-05" db="EMBL/GenBank/DDBJ databases">
        <title>Another draft genome of Portunus trituberculatus and its Hox gene families provides insights of decapod evolution.</title>
        <authorList>
            <person name="Jeong J.-H."/>
            <person name="Song I."/>
            <person name="Kim S."/>
            <person name="Choi T."/>
            <person name="Kim D."/>
            <person name="Ryu S."/>
            <person name="Kim W."/>
        </authorList>
    </citation>
    <scope>NUCLEOTIDE SEQUENCE [LARGE SCALE GENOMIC DNA]</scope>
    <source>
        <tissue evidence="1">Muscle</tissue>
    </source>
</reference>
<name>A0A5B7KIR6_PORTR</name>
<gene>
    <name evidence="1" type="ORF">E2C01_102612</name>
</gene>
<dbReference type="Proteomes" id="UP000324222">
    <property type="component" value="Unassembled WGS sequence"/>
</dbReference>
<organism evidence="1 2">
    <name type="scientific">Portunus trituberculatus</name>
    <name type="common">Swimming crab</name>
    <name type="synonym">Neptunus trituberculatus</name>
    <dbReference type="NCBI Taxonomy" id="210409"/>
    <lineage>
        <taxon>Eukaryota</taxon>
        <taxon>Metazoa</taxon>
        <taxon>Ecdysozoa</taxon>
        <taxon>Arthropoda</taxon>
        <taxon>Crustacea</taxon>
        <taxon>Multicrustacea</taxon>
        <taxon>Malacostraca</taxon>
        <taxon>Eumalacostraca</taxon>
        <taxon>Eucarida</taxon>
        <taxon>Decapoda</taxon>
        <taxon>Pleocyemata</taxon>
        <taxon>Brachyura</taxon>
        <taxon>Eubrachyura</taxon>
        <taxon>Portunoidea</taxon>
        <taxon>Portunidae</taxon>
        <taxon>Portuninae</taxon>
        <taxon>Portunus</taxon>
    </lineage>
</organism>
<sequence>MSSSALSEADVEGPAVAGLAGFTGFKKEDMEEGPAVEPSASDVEGPAVARTAFLTGSKNEKMEDCLVFLVFSSDFLINLDTFLCHEPLCYSWQDLGHIPSGFPELFQYHRHIL</sequence>
<keyword evidence="2" id="KW-1185">Reference proteome</keyword>
<comment type="caution">
    <text evidence="1">The sequence shown here is derived from an EMBL/GenBank/DDBJ whole genome shotgun (WGS) entry which is preliminary data.</text>
</comment>
<dbReference type="EMBL" id="VSRR010153008">
    <property type="protein sequence ID" value="MPD06784.1"/>
    <property type="molecule type" value="Genomic_DNA"/>
</dbReference>
<dbReference type="AlphaFoldDB" id="A0A5B7KIR6"/>
<evidence type="ECO:0000313" key="2">
    <source>
        <dbReference type="Proteomes" id="UP000324222"/>
    </source>
</evidence>
<accession>A0A5B7KIR6</accession>